<proteinExistence type="predicted"/>
<dbReference type="RefSeq" id="WP_145996782.1">
    <property type="nucleotide sequence ID" value="NZ_OCTN01000018.1"/>
</dbReference>
<evidence type="ECO:0000313" key="2">
    <source>
        <dbReference type="Proteomes" id="UP000220034"/>
    </source>
</evidence>
<dbReference type="AlphaFoldDB" id="A0A2C9CWF8"/>
<name>A0A2C9CWF8_9RHOB</name>
<dbReference type="Proteomes" id="UP000220034">
    <property type="component" value="Unassembled WGS sequence"/>
</dbReference>
<reference evidence="2" key="1">
    <citation type="submission" date="2017-09" db="EMBL/GenBank/DDBJ databases">
        <authorList>
            <person name="Varghese N."/>
            <person name="Submissions S."/>
        </authorList>
    </citation>
    <scope>NUCLEOTIDE SEQUENCE [LARGE SCALE GENOMIC DNA]</scope>
    <source>
        <strain evidence="2">C7</strain>
    </source>
</reference>
<keyword evidence="2" id="KW-1185">Reference proteome</keyword>
<accession>A0A2C9CWF8</accession>
<protein>
    <submittedName>
        <fullName evidence="1">Uncharacterized protein</fullName>
    </submittedName>
</protein>
<dbReference type="OrthoDB" id="7872328at2"/>
<dbReference type="EMBL" id="OCTN01000018">
    <property type="protein sequence ID" value="SOH95696.1"/>
    <property type="molecule type" value="Genomic_DNA"/>
</dbReference>
<organism evidence="1 2">
    <name type="scientific">Pontivivens marinum</name>
    <dbReference type="NCBI Taxonomy" id="1690039"/>
    <lineage>
        <taxon>Bacteria</taxon>
        <taxon>Pseudomonadati</taxon>
        <taxon>Pseudomonadota</taxon>
        <taxon>Alphaproteobacteria</taxon>
        <taxon>Rhodobacterales</taxon>
        <taxon>Paracoccaceae</taxon>
        <taxon>Pontivivens</taxon>
    </lineage>
</organism>
<gene>
    <name evidence="1" type="ORF">SAMN06273572_1181</name>
</gene>
<sequence>MADTPNTMSTAGTEPLIALLATDSLAFRNALDLIFGALRADWLMHEARKILDTDVGQNRIHESATAWCECVNALSAVLDIDGANADLKSAAQAFLKVTNEFFPDTTHLLECGSTILELHRKNRQSNPGHAELLYEAYALTEAYRGNLDLMAVHRRLN</sequence>
<evidence type="ECO:0000313" key="1">
    <source>
        <dbReference type="EMBL" id="SOH95696.1"/>
    </source>
</evidence>